<gene>
    <name evidence="2" type="ORF">Trco_002288</name>
</gene>
<accession>A0A9P8QUL2</accession>
<dbReference type="InterPro" id="IPR036770">
    <property type="entry name" value="Ankyrin_rpt-contain_sf"/>
</dbReference>
<keyword evidence="1" id="KW-0040">ANK repeat</keyword>
<name>A0A9P8QUL2_9HYPO</name>
<dbReference type="OrthoDB" id="3200163at2759"/>
<evidence type="ECO:0008006" key="4">
    <source>
        <dbReference type="Google" id="ProtNLM"/>
    </source>
</evidence>
<dbReference type="SUPFAM" id="SSF48403">
    <property type="entry name" value="Ankyrin repeat"/>
    <property type="match status" value="1"/>
</dbReference>
<reference evidence="2" key="1">
    <citation type="submission" date="2021-08" db="EMBL/GenBank/DDBJ databases">
        <title>Chromosome-Level Trichoderma cornu-damae using Hi-C Data.</title>
        <authorList>
            <person name="Kim C.S."/>
        </authorList>
    </citation>
    <scope>NUCLEOTIDE SEQUENCE</scope>
    <source>
        <strain evidence="2">KA19-0412C</strain>
    </source>
</reference>
<proteinExistence type="predicted"/>
<sequence length="675" mass="77191">MTGTNLDVIQAVPRVAALIYQTHQLWQEFRDVPDGILGLVEHLKALEPIFSEIEDQFSQDDAPTPFRNCLELSKKAHDSLGVLAADMRTQLQAKRTMRRKYAAVKIMLNKSVQARLEQSLSRCMNFLQLAIQAYQMAMLRKLSSQALAVRAQPRLHARGQPTFSQRAQAEMPRTRPGEDDVLAGDERVAERSRKTVDLLTFTLSKYARFALAYTRTTGAWRAQLQLPAWLSTSVYEFMSAPAMAGWTCSYRVYNIVPNDAEIIMKIKDGDVVGVRQMFSSKKASPFDRNGDGRSLLDYAASNRQYEMCQLLLQMGLQPLLDDRRGRSSSPIEDIASAMVSMKSQKRTQFPEQGPERIAQLFASYLQEPDSLPAERLLDFIRSFAPDDFMVYNFRDLFMPNYYLRSLRDRLEVVRLGAFNVIESRTLESLLSRDGTISEDSIRQSSLERISLVHSAALALGCRYPEKLVPYRKPYVWLHAYNENWGRLVEKIASLANLDDLTCTETIVPWDVYEVTAWTGTPLVSVIGGALCYLCPEISFNHWDKLFHGCLHKWVAILKSAGVDLVEYGKRELLILHDSSNNAKGAFDIDAIQSSRTMLRHPMIKGDQIPKLHRVNHIDRSGEQYWLPFRIIDLEVGPNPDDWKLRWAFEFEYMACQFWMLIEQQEALMPGAWVEC</sequence>
<evidence type="ECO:0000313" key="3">
    <source>
        <dbReference type="Proteomes" id="UP000827724"/>
    </source>
</evidence>
<comment type="caution">
    <text evidence="2">The sequence shown here is derived from an EMBL/GenBank/DDBJ whole genome shotgun (WGS) entry which is preliminary data.</text>
</comment>
<dbReference type="Proteomes" id="UP000827724">
    <property type="component" value="Unassembled WGS sequence"/>
</dbReference>
<dbReference type="EMBL" id="JAIWOZ010000002">
    <property type="protein sequence ID" value="KAH6608942.1"/>
    <property type="molecule type" value="Genomic_DNA"/>
</dbReference>
<evidence type="ECO:0000256" key="1">
    <source>
        <dbReference type="PROSITE-ProRule" id="PRU00023"/>
    </source>
</evidence>
<feature type="repeat" description="ANK" evidence="1">
    <location>
        <begin position="291"/>
        <end position="323"/>
    </location>
</feature>
<dbReference type="PROSITE" id="PS50088">
    <property type="entry name" value="ANK_REPEAT"/>
    <property type="match status" value="1"/>
</dbReference>
<keyword evidence="3" id="KW-1185">Reference proteome</keyword>
<evidence type="ECO:0000313" key="2">
    <source>
        <dbReference type="EMBL" id="KAH6608942.1"/>
    </source>
</evidence>
<dbReference type="Gene3D" id="1.25.40.20">
    <property type="entry name" value="Ankyrin repeat-containing domain"/>
    <property type="match status" value="1"/>
</dbReference>
<organism evidence="2 3">
    <name type="scientific">Trichoderma cornu-damae</name>
    <dbReference type="NCBI Taxonomy" id="654480"/>
    <lineage>
        <taxon>Eukaryota</taxon>
        <taxon>Fungi</taxon>
        <taxon>Dikarya</taxon>
        <taxon>Ascomycota</taxon>
        <taxon>Pezizomycotina</taxon>
        <taxon>Sordariomycetes</taxon>
        <taxon>Hypocreomycetidae</taxon>
        <taxon>Hypocreales</taxon>
        <taxon>Hypocreaceae</taxon>
        <taxon>Trichoderma</taxon>
    </lineage>
</organism>
<dbReference type="AlphaFoldDB" id="A0A9P8QUL2"/>
<dbReference type="InterPro" id="IPR002110">
    <property type="entry name" value="Ankyrin_rpt"/>
</dbReference>
<protein>
    <recommendedName>
        <fullName evidence="4">Ankyrin repeat protein</fullName>
    </recommendedName>
</protein>